<accession>A0A396FUM9</accession>
<dbReference type="EMBL" id="QRUH01000011">
    <property type="protein sequence ID" value="RGR47256.1"/>
    <property type="molecule type" value="Genomic_DNA"/>
</dbReference>
<evidence type="ECO:0000313" key="7">
    <source>
        <dbReference type="Proteomes" id="UP000284644"/>
    </source>
</evidence>
<dbReference type="InterPro" id="IPR029058">
    <property type="entry name" value="AB_hydrolase_fold"/>
</dbReference>
<dbReference type="PANTHER" id="PTHR48081">
    <property type="entry name" value="AB HYDROLASE SUPERFAMILY PROTEIN C4A8.06C"/>
    <property type="match status" value="1"/>
</dbReference>
<dbReference type="AlphaFoldDB" id="A0A396FUM9"/>
<dbReference type="Proteomes" id="UP000285839">
    <property type="component" value="Unassembled WGS sequence"/>
</dbReference>
<dbReference type="Proteomes" id="UP000284644">
    <property type="component" value="Unassembled WGS sequence"/>
</dbReference>
<dbReference type="Pfam" id="PF20434">
    <property type="entry name" value="BD-FAE"/>
    <property type="match status" value="1"/>
</dbReference>
<evidence type="ECO:0000313" key="4">
    <source>
        <dbReference type="EMBL" id="RHE10058.1"/>
    </source>
</evidence>
<protein>
    <submittedName>
        <fullName evidence="3">Alpha/beta hydrolase</fullName>
    </submittedName>
</protein>
<dbReference type="EMBL" id="QRJH01000012">
    <property type="protein sequence ID" value="RHH15317.1"/>
    <property type="molecule type" value="Genomic_DNA"/>
</dbReference>
<dbReference type="InterPro" id="IPR049492">
    <property type="entry name" value="BD-FAE-like_dom"/>
</dbReference>
<evidence type="ECO:0000313" key="5">
    <source>
        <dbReference type="EMBL" id="RHH15317.1"/>
    </source>
</evidence>
<comment type="caution">
    <text evidence="3">The sequence shown here is derived from an EMBL/GenBank/DDBJ whole genome shotgun (WGS) entry which is preliminary data.</text>
</comment>
<evidence type="ECO:0000313" key="3">
    <source>
        <dbReference type="EMBL" id="RGR47256.1"/>
    </source>
</evidence>
<evidence type="ECO:0000256" key="1">
    <source>
        <dbReference type="ARBA" id="ARBA00022801"/>
    </source>
</evidence>
<dbReference type="SUPFAM" id="SSF53474">
    <property type="entry name" value="alpha/beta-Hydrolases"/>
    <property type="match status" value="1"/>
</dbReference>
<dbReference type="RefSeq" id="WP_117639497.1">
    <property type="nucleotide sequence ID" value="NZ_JAAILP010000015.1"/>
</dbReference>
<dbReference type="Proteomes" id="UP000284024">
    <property type="component" value="Unassembled WGS sequence"/>
</dbReference>
<proteinExistence type="predicted"/>
<dbReference type="InterPro" id="IPR050300">
    <property type="entry name" value="GDXG_lipolytic_enzyme"/>
</dbReference>
<feature type="domain" description="BD-FAE-like" evidence="2">
    <location>
        <begin position="50"/>
        <end position="190"/>
    </location>
</feature>
<keyword evidence="1 3" id="KW-0378">Hydrolase</keyword>
<evidence type="ECO:0000259" key="2">
    <source>
        <dbReference type="Pfam" id="PF20434"/>
    </source>
</evidence>
<dbReference type="GO" id="GO:0016787">
    <property type="term" value="F:hydrolase activity"/>
    <property type="evidence" value="ECO:0007669"/>
    <property type="project" value="UniProtKB-KW"/>
</dbReference>
<evidence type="ECO:0000313" key="6">
    <source>
        <dbReference type="Proteomes" id="UP000284024"/>
    </source>
</evidence>
<gene>
    <name evidence="5" type="ORF">DW222_16410</name>
    <name evidence="4" type="ORF">DW767_16525</name>
    <name evidence="3" type="ORF">DWY46_13005</name>
</gene>
<reference evidence="6 7" key="1">
    <citation type="submission" date="2018-08" db="EMBL/GenBank/DDBJ databases">
        <title>A genome reference for cultivated species of the human gut microbiota.</title>
        <authorList>
            <person name="Zou Y."/>
            <person name="Xue W."/>
            <person name="Luo G."/>
        </authorList>
    </citation>
    <scope>NUCLEOTIDE SEQUENCE [LARGE SCALE GENOMIC DNA]</scope>
    <source>
        <strain evidence="3 8">AF25-21</strain>
        <strain evidence="5 6">AM18-2AC</strain>
        <strain evidence="4 7">AM29-25AC</strain>
    </source>
</reference>
<evidence type="ECO:0000313" key="8">
    <source>
        <dbReference type="Proteomes" id="UP000285839"/>
    </source>
</evidence>
<dbReference type="Gene3D" id="3.40.50.1820">
    <property type="entry name" value="alpha/beta hydrolase"/>
    <property type="match status" value="1"/>
</dbReference>
<name>A0A396FUM9_9FIRM</name>
<sequence length="304" mass="34925">MSLIRELFFESWKDHEPKDAERKAVQCPPDGVLAKRDIVYLQQDDHTELMDIFFPEKAKGMLPVIVDVHGGGWVYGNKELNEYYCMELAKLGFVVCDINYRLCPVTDLKGQVQDVTAALQWIFDHIHQYVGDSEQISVTGDSAGAQLAFLVCAASANEAYRRSYEITSLSKPIKALGLTCPVSCLHEMAKSQDEMTREWMQVLYGGEPEQSSLWNCSDYADILTDCKELPSIYILTTKGDQKYYRQSLALHDLMNRKQIEHVYREWESMENKDLGHVFNVLYPACQDSRAANQEMVYFFLNVRR</sequence>
<organism evidence="3 8">
    <name type="scientific">Blautia obeum</name>
    <dbReference type="NCBI Taxonomy" id="40520"/>
    <lineage>
        <taxon>Bacteria</taxon>
        <taxon>Bacillati</taxon>
        <taxon>Bacillota</taxon>
        <taxon>Clostridia</taxon>
        <taxon>Lachnospirales</taxon>
        <taxon>Lachnospiraceae</taxon>
        <taxon>Blautia</taxon>
    </lineage>
</organism>
<dbReference type="EMBL" id="QSJW01000013">
    <property type="protein sequence ID" value="RHE10058.1"/>
    <property type="molecule type" value="Genomic_DNA"/>
</dbReference>